<evidence type="ECO:0000313" key="3">
    <source>
        <dbReference type="EMBL" id="PQF23354.1"/>
    </source>
</evidence>
<dbReference type="Pfam" id="PF05709">
    <property type="entry name" value="Sipho_tail"/>
    <property type="match status" value="1"/>
</dbReference>
<dbReference type="AlphaFoldDB" id="A0A2S7RU97"/>
<dbReference type="NCBIfam" id="TIGR01633">
    <property type="entry name" value="phi3626_gp14_N"/>
    <property type="match status" value="1"/>
</dbReference>
<evidence type="ECO:0000259" key="2">
    <source>
        <dbReference type="Pfam" id="PF22768"/>
    </source>
</evidence>
<gene>
    <name evidence="3" type="ORF">CUS89_07235</name>
</gene>
<sequence>MEKWENKMYGFNDTTINRENPNRFLPTSAMMYDGMYLEDLVEGYQTLKVEGREMLSLEIEQQGIQIGSFITNQSLPSRTISVTYKLEDNNPEKLQFKFKDLLNFLYRTEDVEIRFRDESDYYYYGRYATADKVAGDSNSIISTFTIYCADPLKYTREVVTDGYIGNTMRFPITPTKIKVTLEKSNAIRITNGEQTISVTNAVIKPGDQLVFDFADEKLMVNDEDCTSVIDLESDFENFVMRQGQKVVCNNGKLKVFYRGATI</sequence>
<dbReference type="Gene3D" id="2.40.30.200">
    <property type="match status" value="1"/>
</dbReference>
<feature type="domain" description="Siphovirus-type tail component RIFT-related" evidence="1">
    <location>
        <begin position="58"/>
        <end position="145"/>
    </location>
</feature>
<comment type="caution">
    <text evidence="3">The sequence shown here is derived from an EMBL/GenBank/DDBJ whole genome shotgun (WGS) entry which is preliminary data.</text>
</comment>
<dbReference type="Pfam" id="PF22768">
    <property type="entry name" value="SPP1_Dit"/>
    <property type="match status" value="1"/>
</dbReference>
<evidence type="ECO:0000259" key="1">
    <source>
        <dbReference type="Pfam" id="PF05709"/>
    </source>
</evidence>
<dbReference type="Gene3D" id="2.60.120.860">
    <property type="match status" value="1"/>
</dbReference>
<dbReference type="EMBL" id="PUAP01000022">
    <property type="protein sequence ID" value="PQF23354.1"/>
    <property type="molecule type" value="Genomic_DNA"/>
</dbReference>
<dbReference type="InterPro" id="IPR006520">
    <property type="entry name" value="Dit_BPSPP_N"/>
</dbReference>
<reference evidence="3 4" key="1">
    <citation type="journal article" date="2018" name="Pathog. Dis.">
        <title>Whole-genome sequencing based characterization of antimicrobial resistance in Enterococcus.</title>
        <authorList>
            <person name="Tyson G."/>
        </authorList>
    </citation>
    <scope>NUCLEOTIDE SEQUENCE [LARGE SCALE GENOMIC DNA]</scope>
    <source>
        <strain evidence="3 4">CVM N55263</strain>
    </source>
</reference>
<dbReference type="Proteomes" id="UP000237934">
    <property type="component" value="Unassembled WGS sequence"/>
</dbReference>
<accession>A0A2S7RU97</accession>
<dbReference type="RefSeq" id="WP_104871612.1">
    <property type="nucleotide sequence ID" value="NZ_JADNKX010000001.1"/>
</dbReference>
<dbReference type="InterPro" id="IPR054738">
    <property type="entry name" value="Siphovirus-type_tail_C"/>
</dbReference>
<feature type="domain" description="Siphovirus-type tail component C-terminal" evidence="2">
    <location>
        <begin position="173"/>
        <end position="248"/>
    </location>
</feature>
<name>A0A2S7RU97_ENTMU</name>
<proteinExistence type="predicted"/>
<protein>
    <submittedName>
        <fullName evidence="3">Phage tail protein</fullName>
    </submittedName>
</protein>
<dbReference type="InterPro" id="IPR008841">
    <property type="entry name" value="Siphovirus-type_tail_N"/>
</dbReference>
<evidence type="ECO:0000313" key="4">
    <source>
        <dbReference type="Proteomes" id="UP000237934"/>
    </source>
</evidence>
<organism evidence="3 4">
    <name type="scientific">Enterococcus mundtii</name>
    <dbReference type="NCBI Taxonomy" id="53346"/>
    <lineage>
        <taxon>Bacteria</taxon>
        <taxon>Bacillati</taxon>
        <taxon>Bacillota</taxon>
        <taxon>Bacilli</taxon>
        <taxon>Lactobacillales</taxon>
        <taxon>Enterococcaceae</taxon>
        <taxon>Enterococcus</taxon>
    </lineage>
</organism>